<dbReference type="EMBL" id="JAAIWM010000008">
    <property type="protein sequence ID" value="NEY73696.1"/>
    <property type="molecule type" value="Genomic_DNA"/>
</dbReference>
<proteinExistence type="predicted"/>
<dbReference type="InterPro" id="IPR035903">
    <property type="entry name" value="HesB-like_dom_sf"/>
</dbReference>
<name>A0A6M0QBN5_9BACI</name>
<feature type="domain" description="Core" evidence="1">
    <location>
        <begin position="1"/>
        <end position="101"/>
    </location>
</feature>
<dbReference type="AlphaFoldDB" id="A0A6M0QBN5"/>
<evidence type="ECO:0000313" key="3">
    <source>
        <dbReference type="Proteomes" id="UP000481043"/>
    </source>
</evidence>
<dbReference type="Pfam" id="PF01521">
    <property type="entry name" value="Fe-S_biosyn"/>
    <property type="match status" value="1"/>
</dbReference>
<dbReference type="SUPFAM" id="SSF89360">
    <property type="entry name" value="HesB-like domain"/>
    <property type="match status" value="1"/>
</dbReference>
<reference evidence="2 3" key="1">
    <citation type="submission" date="2020-02" db="EMBL/GenBank/DDBJ databases">
        <title>Bacillus aquiflavi sp. nov., isolated from yellow water of strong flavor Chinese baijiu in Yibin region of China.</title>
        <authorList>
            <person name="Xie J."/>
        </authorList>
    </citation>
    <scope>NUCLEOTIDE SEQUENCE [LARGE SCALE GENOMIC DNA]</scope>
    <source>
        <strain evidence="2 3">SA4</strain>
    </source>
</reference>
<sequence length="103" mass="12022">MKVVLKPLAINQLKTIPLNEHEGIRIEAIFVGSCALFIDHHLYIDNKKVNDKQMNIDGIDLLISKDSQEHLPETIYIDYNDNLGYKLYSNEETYRYNLQLGRK</sequence>
<accession>A0A6M0QBN5</accession>
<evidence type="ECO:0000259" key="1">
    <source>
        <dbReference type="Pfam" id="PF01521"/>
    </source>
</evidence>
<dbReference type="InterPro" id="IPR000361">
    <property type="entry name" value="ATAP_core_dom"/>
</dbReference>
<comment type="caution">
    <text evidence="2">The sequence shown here is derived from an EMBL/GenBank/DDBJ whole genome shotgun (WGS) entry which is preliminary data.</text>
</comment>
<dbReference type="RefSeq" id="WP_163181481.1">
    <property type="nucleotide sequence ID" value="NZ_JAAIWM010000008.1"/>
</dbReference>
<keyword evidence="3" id="KW-1185">Reference proteome</keyword>
<gene>
    <name evidence="2" type="ORF">G4D63_18435</name>
</gene>
<dbReference type="Proteomes" id="UP000481043">
    <property type="component" value="Unassembled WGS sequence"/>
</dbReference>
<evidence type="ECO:0000313" key="2">
    <source>
        <dbReference type="EMBL" id="NEY73696.1"/>
    </source>
</evidence>
<protein>
    <submittedName>
        <fullName evidence="2">Iron-sulfur cluster biosynthesis family protein</fullName>
    </submittedName>
</protein>
<organism evidence="2 3">
    <name type="scientific">Bacillus mesophilus</name>
    <dbReference type="NCBI Taxonomy" id="1808955"/>
    <lineage>
        <taxon>Bacteria</taxon>
        <taxon>Bacillati</taxon>
        <taxon>Bacillota</taxon>
        <taxon>Bacilli</taxon>
        <taxon>Bacillales</taxon>
        <taxon>Bacillaceae</taxon>
        <taxon>Bacillus</taxon>
    </lineage>
</organism>